<organism evidence="2 3">
    <name type="scientific">Rhodococcus erythropolis</name>
    <name type="common">Arthrobacter picolinophilus</name>
    <dbReference type="NCBI Taxonomy" id="1833"/>
    <lineage>
        <taxon>Bacteria</taxon>
        <taxon>Bacillati</taxon>
        <taxon>Actinomycetota</taxon>
        <taxon>Actinomycetes</taxon>
        <taxon>Mycobacteriales</taxon>
        <taxon>Nocardiaceae</taxon>
        <taxon>Rhodococcus</taxon>
        <taxon>Rhodococcus erythropolis group</taxon>
    </lineage>
</organism>
<dbReference type="PANTHER" id="PTHR47572:SF5">
    <property type="entry name" value="BLR2277 PROTEIN"/>
    <property type="match status" value="1"/>
</dbReference>
<dbReference type="SUPFAM" id="SSF63829">
    <property type="entry name" value="Calcium-dependent phosphotriesterase"/>
    <property type="match status" value="1"/>
</dbReference>
<accession>A0A1Q4JUA7</accession>
<reference evidence="2 3" key="1">
    <citation type="submission" date="2020-03" db="EMBL/GenBank/DDBJ databases">
        <title>Screen low temperature-resistant strains for efficient degradation of petroleum hydrocarbons under the low temperature.</title>
        <authorList>
            <person name="Wang Y."/>
            <person name="Chen J."/>
        </authorList>
    </citation>
    <scope>NUCLEOTIDE SEQUENCE [LARGE SCALE GENOMIC DNA]</scope>
    <source>
        <strain evidence="2 3">KB1</strain>
    </source>
</reference>
<dbReference type="AlphaFoldDB" id="A0A1Q4JUA7"/>
<dbReference type="RefSeq" id="WP_007729077.1">
    <property type="nucleotide sequence ID" value="NZ_AP018733.1"/>
</dbReference>
<dbReference type="InterPro" id="IPR011042">
    <property type="entry name" value="6-blade_b-propeller_TolB-like"/>
</dbReference>
<dbReference type="Pfam" id="PF08450">
    <property type="entry name" value="SGL"/>
    <property type="match status" value="1"/>
</dbReference>
<evidence type="ECO:0000259" key="1">
    <source>
        <dbReference type="Pfam" id="PF08450"/>
    </source>
</evidence>
<gene>
    <name evidence="2" type="ORF">G9444_6378</name>
</gene>
<dbReference type="Gene3D" id="2.120.10.30">
    <property type="entry name" value="TolB, C-terminal domain"/>
    <property type="match status" value="1"/>
</dbReference>
<proteinExistence type="predicted"/>
<dbReference type="STRING" id="1833.XU06_29050"/>
<dbReference type="InterPro" id="IPR013658">
    <property type="entry name" value="SGL"/>
</dbReference>
<dbReference type="InterPro" id="IPR051262">
    <property type="entry name" value="SMP-30/CGR1_Lactonase"/>
</dbReference>
<name>A0A1Q4JUA7_RHOER</name>
<evidence type="ECO:0000313" key="2">
    <source>
        <dbReference type="EMBL" id="QIP43621.1"/>
    </source>
</evidence>
<dbReference type="Proteomes" id="UP000502345">
    <property type="component" value="Chromosome"/>
</dbReference>
<dbReference type="PANTHER" id="PTHR47572">
    <property type="entry name" value="LIPOPROTEIN-RELATED"/>
    <property type="match status" value="1"/>
</dbReference>
<dbReference type="OrthoDB" id="4380790at2"/>
<sequence length="318" mass="31716">MRTRIFDRGIRVGITGALVAGSLLALGVSGAAAAPPCPGSSPAILSAQIPGAALEGVTVDGQGRLYTTDLVSGRIFRVDGPGQAAVPIATVPGGAGALAWSPDGSLLVGTGANAGVLIGDLTRAASVARVDVNSGAVTPIAGGLSAANGLAVAHDGTIYATNDFGSLIGKVSPNGSVDPAWATFPSANGAALSADNRWLYVSRTFANPGVSRISVDNPGYSESLVDLGGFETFSAPDGLTLDSRDRAIVPTDISGEVWRIDGPGQYCSLTSGLQASSVLTYGRGNSGFAAGHLYRAGFDGKIFEIPAGFDAGAQAATP</sequence>
<feature type="domain" description="SMP-30/Gluconolactonase/LRE-like region" evidence="1">
    <location>
        <begin position="55"/>
        <end position="265"/>
    </location>
</feature>
<dbReference type="EMBL" id="CP050124">
    <property type="protein sequence ID" value="QIP43621.1"/>
    <property type="molecule type" value="Genomic_DNA"/>
</dbReference>
<evidence type="ECO:0000313" key="3">
    <source>
        <dbReference type="Proteomes" id="UP000502345"/>
    </source>
</evidence>
<protein>
    <recommendedName>
        <fullName evidence="1">SMP-30/Gluconolactonase/LRE-like region domain-containing protein</fullName>
    </recommendedName>
</protein>